<keyword evidence="2" id="KW-1185">Reference proteome</keyword>
<proteinExistence type="predicted"/>
<dbReference type="STRING" id="3708.A0A078GFX2"/>
<evidence type="ECO:0000313" key="2">
    <source>
        <dbReference type="Proteomes" id="UP000028999"/>
    </source>
</evidence>
<name>A0A078GFX2_BRANA</name>
<dbReference type="PaxDb" id="3708-A0A078GFX2"/>
<dbReference type="AlphaFoldDB" id="A0A078GFX2"/>
<dbReference type="EMBL" id="LK032156">
    <property type="protein sequence ID" value="CDY24276.1"/>
    <property type="molecule type" value="Genomic_DNA"/>
</dbReference>
<reference evidence="1 2" key="1">
    <citation type="journal article" date="2014" name="Science">
        <title>Plant genetics. Early allopolyploid evolution in the post-Neolithic Brassica napus oilseed genome.</title>
        <authorList>
            <person name="Chalhoub B."/>
            <person name="Denoeud F."/>
            <person name="Liu S."/>
            <person name="Parkin I.A."/>
            <person name="Tang H."/>
            <person name="Wang X."/>
            <person name="Chiquet J."/>
            <person name="Belcram H."/>
            <person name="Tong C."/>
            <person name="Samans B."/>
            <person name="Correa M."/>
            <person name="Da Silva C."/>
            <person name="Just J."/>
            <person name="Falentin C."/>
            <person name="Koh C.S."/>
            <person name="Le Clainche I."/>
            <person name="Bernard M."/>
            <person name="Bento P."/>
            <person name="Noel B."/>
            <person name="Labadie K."/>
            <person name="Alberti A."/>
            <person name="Charles M."/>
            <person name="Arnaud D."/>
            <person name="Guo H."/>
            <person name="Daviaud C."/>
            <person name="Alamery S."/>
            <person name="Jabbari K."/>
            <person name="Zhao M."/>
            <person name="Edger P.P."/>
            <person name="Chelaifa H."/>
            <person name="Tack D."/>
            <person name="Lassalle G."/>
            <person name="Mestiri I."/>
            <person name="Schnel N."/>
            <person name="Le Paslier M.C."/>
            <person name="Fan G."/>
            <person name="Renault V."/>
            <person name="Bayer P.E."/>
            <person name="Golicz A.A."/>
            <person name="Manoli S."/>
            <person name="Lee T.H."/>
            <person name="Thi V.H."/>
            <person name="Chalabi S."/>
            <person name="Hu Q."/>
            <person name="Fan C."/>
            <person name="Tollenaere R."/>
            <person name="Lu Y."/>
            <person name="Battail C."/>
            <person name="Shen J."/>
            <person name="Sidebottom C.H."/>
            <person name="Wang X."/>
            <person name="Canaguier A."/>
            <person name="Chauveau A."/>
            <person name="Berard A."/>
            <person name="Deniot G."/>
            <person name="Guan M."/>
            <person name="Liu Z."/>
            <person name="Sun F."/>
            <person name="Lim Y.P."/>
            <person name="Lyons E."/>
            <person name="Town C.D."/>
            <person name="Bancroft I."/>
            <person name="Wang X."/>
            <person name="Meng J."/>
            <person name="Ma J."/>
            <person name="Pires J.C."/>
            <person name="King G.J."/>
            <person name="Brunel D."/>
            <person name="Delourme R."/>
            <person name="Renard M."/>
            <person name="Aury J.M."/>
            <person name="Adams K.L."/>
            <person name="Batley J."/>
            <person name="Snowdon R.J."/>
            <person name="Tost J."/>
            <person name="Edwards D."/>
            <person name="Zhou Y."/>
            <person name="Hua W."/>
            <person name="Sharpe A.G."/>
            <person name="Paterson A.H."/>
            <person name="Guan C."/>
            <person name="Wincker P."/>
        </authorList>
    </citation>
    <scope>NUCLEOTIDE SEQUENCE [LARGE SCALE GENOMIC DNA]</scope>
    <source>
        <strain evidence="2">cv. Darmor-bzh</strain>
    </source>
</reference>
<evidence type="ECO:0000313" key="1">
    <source>
        <dbReference type="EMBL" id="CDY24276.1"/>
    </source>
</evidence>
<organism evidence="1 2">
    <name type="scientific">Brassica napus</name>
    <name type="common">Rape</name>
    <dbReference type="NCBI Taxonomy" id="3708"/>
    <lineage>
        <taxon>Eukaryota</taxon>
        <taxon>Viridiplantae</taxon>
        <taxon>Streptophyta</taxon>
        <taxon>Embryophyta</taxon>
        <taxon>Tracheophyta</taxon>
        <taxon>Spermatophyta</taxon>
        <taxon>Magnoliopsida</taxon>
        <taxon>eudicotyledons</taxon>
        <taxon>Gunneridae</taxon>
        <taxon>Pentapetalae</taxon>
        <taxon>rosids</taxon>
        <taxon>malvids</taxon>
        <taxon>Brassicales</taxon>
        <taxon>Brassicaceae</taxon>
        <taxon>Brassiceae</taxon>
        <taxon>Brassica</taxon>
    </lineage>
</organism>
<sequence>MYKIDDHVASMVHAVRWSSSLWSVFSFCRVGQELWVSAVDSTSLTSKKLELAEVFLTPSGNVKYHVHSHDSLTKLWPKHGVTQPAAETS</sequence>
<protein>
    <submittedName>
        <fullName evidence="1">BnaC03g42490D protein</fullName>
    </submittedName>
</protein>
<accession>A0A078GFX2</accession>
<gene>
    <name evidence="1" type="primary">BnaC03g42490D</name>
    <name evidence="1" type="ORF">GSBRNA2T00026441001</name>
</gene>
<dbReference type="Proteomes" id="UP000028999">
    <property type="component" value="Unassembled WGS sequence"/>
</dbReference>
<dbReference type="Gramene" id="CDY24276">
    <property type="protein sequence ID" value="CDY24276"/>
    <property type="gene ID" value="GSBRNA2T00026441001"/>
</dbReference>